<dbReference type="EMBL" id="AMQN01004574">
    <property type="status" value="NOT_ANNOTATED_CDS"/>
    <property type="molecule type" value="Genomic_DNA"/>
</dbReference>
<sequence>MADVSSSQVPEQVDTGVSELQRLKQDLHAYRELILPLNKVLEWEKTHYPAILLGGITLLFAIIWYLEPSVLTTLSLIGISLCVVDFVVPTLSSYLFSSAEWTVVQERQFEGICVRVLNAKTHMSNIKNALLILKRDKPKAYLLLMMGAFAVLAWIGSLLDNLLLVYLLVAFLVMVPGLRKHGILQKVTGQLSEAISKLLKKKEKSAPKSKTN</sequence>
<evidence type="ECO:0000256" key="4">
    <source>
        <dbReference type="ARBA" id="ARBA00023136"/>
    </source>
</evidence>
<evidence type="ECO:0000256" key="1">
    <source>
        <dbReference type="ARBA" id="ARBA00004141"/>
    </source>
</evidence>
<reference evidence="8" key="3">
    <citation type="submission" date="2015-06" db="UniProtKB">
        <authorList>
            <consortium name="EnsemblMetazoa"/>
        </authorList>
    </citation>
    <scope>IDENTIFICATION</scope>
</reference>
<keyword evidence="4 5" id="KW-0472">Membrane</keyword>
<organism evidence="7">
    <name type="scientific">Capitella teleta</name>
    <name type="common">Polychaete worm</name>
    <dbReference type="NCBI Taxonomy" id="283909"/>
    <lineage>
        <taxon>Eukaryota</taxon>
        <taxon>Metazoa</taxon>
        <taxon>Spiralia</taxon>
        <taxon>Lophotrochozoa</taxon>
        <taxon>Annelida</taxon>
        <taxon>Polychaeta</taxon>
        <taxon>Sedentaria</taxon>
        <taxon>Scolecida</taxon>
        <taxon>Capitellidae</taxon>
        <taxon>Capitella</taxon>
    </lineage>
</organism>
<dbReference type="InterPro" id="IPR057282">
    <property type="entry name" value="RETREG1-3-like_RHD"/>
</dbReference>
<proteinExistence type="predicted"/>
<dbReference type="Proteomes" id="UP000014760">
    <property type="component" value="Unassembled WGS sequence"/>
</dbReference>
<dbReference type="GO" id="GO:0016020">
    <property type="term" value="C:membrane"/>
    <property type="evidence" value="ECO:0007669"/>
    <property type="project" value="UniProtKB-SubCell"/>
</dbReference>
<dbReference type="OMA" id="WTGQKEK"/>
<dbReference type="GO" id="GO:0005783">
    <property type="term" value="C:endoplasmic reticulum"/>
    <property type="evidence" value="ECO:0007669"/>
    <property type="project" value="UniProtKB-ARBA"/>
</dbReference>
<evidence type="ECO:0000313" key="8">
    <source>
        <dbReference type="EnsemblMetazoa" id="CapteP193769"/>
    </source>
</evidence>
<dbReference type="PANTHER" id="PTHR20952">
    <property type="entry name" value="ADP-RIBOSYLATION-LIKE FACTOR 6-INTERACTING PROTEIN"/>
    <property type="match status" value="1"/>
</dbReference>
<dbReference type="EnsemblMetazoa" id="CapteT193769">
    <property type="protein sequence ID" value="CapteP193769"/>
    <property type="gene ID" value="CapteG193769"/>
</dbReference>
<dbReference type="HOGENOM" id="CLU_100749_0_0_1"/>
<evidence type="ECO:0000313" key="7">
    <source>
        <dbReference type="EMBL" id="ELU15291.1"/>
    </source>
</evidence>
<keyword evidence="3 5" id="KW-1133">Transmembrane helix</keyword>
<keyword evidence="9" id="KW-1185">Reference proteome</keyword>
<dbReference type="Pfam" id="PF24456">
    <property type="entry name" value="RHD_RETREG1-3"/>
    <property type="match status" value="1"/>
</dbReference>
<gene>
    <name evidence="7" type="ORF">CAPTEDRAFT_193769</name>
</gene>
<dbReference type="PANTHER" id="PTHR20952:SF0">
    <property type="entry name" value="ADP-RIBOSYLATION FACTOR-LIKE PROTEIN 6-INTERACTING PROTEIN 1"/>
    <property type="match status" value="1"/>
</dbReference>
<protein>
    <recommendedName>
        <fullName evidence="6">RETREG1-3/ARL6IP-like N-terminal reticulon-homology domain-containing protein</fullName>
    </recommendedName>
</protein>
<dbReference type="OrthoDB" id="6416122at2759"/>
<reference evidence="7 9" key="2">
    <citation type="journal article" date="2013" name="Nature">
        <title>Insights into bilaterian evolution from three spiralian genomes.</title>
        <authorList>
            <person name="Simakov O."/>
            <person name="Marletaz F."/>
            <person name="Cho S.J."/>
            <person name="Edsinger-Gonzales E."/>
            <person name="Havlak P."/>
            <person name="Hellsten U."/>
            <person name="Kuo D.H."/>
            <person name="Larsson T."/>
            <person name="Lv J."/>
            <person name="Arendt D."/>
            <person name="Savage R."/>
            <person name="Osoegawa K."/>
            <person name="de Jong P."/>
            <person name="Grimwood J."/>
            <person name="Chapman J.A."/>
            <person name="Shapiro H."/>
            <person name="Aerts A."/>
            <person name="Otillar R.P."/>
            <person name="Terry A.Y."/>
            <person name="Boore J.L."/>
            <person name="Grigoriev I.V."/>
            <person name="Lindberg D.R."/>
            <person name="Seaver E.C."/>
            <person name="Weisblat D.A."/>
            <person name="Putnam N.H."/>
            <person name="Rokhsar D.S."/>
        </authorList>
    </citation>
    <scope>NUCLEOTIDE SEQUENCE</scope>
    <source>
        <strain evidence="7 9">I ESC-2004</strain>
    </source>
</reference>
<name>R7VG67_CAPTE</name>
<feature type="transmembrane region" description="Helical" evidence="5">
    <location>
        <begin position="48"/>
        <end position="66"/>
    </location>
</feature>
<evidence type="ECO:0000256" key="3">
    <source>
        <dbReference type="ARBA" id="ARBA00022989"/>
    </source>
</evidence>
<reference evidence="9" key="1">
    <citation type="submission" date="2012-12" db="EMBL/GenBank/DDBJ databases">
        <authorList>
            <person name="Hellsten U."/>
            <person name="Grimwood J."/>
            <person name="Chapman J.A."/>
            <person name="Shapiro H."/>
            <person name="Aerts A."/>
            <person name="Otillar R.P."/>
            <person name="Terry A.Y."/>
            <person name="Boore J.L."/>
            <person name="Simakov O."/>
            <person name="Marletaz F."/>
            <person name="Cho S.-J."/>
            <person name="Edsinger-Gonzales E."/>
            <person name="Havlak P."/>
            <person name="Kuo D.-H."/>
            <person name="Larsson T."/>
            <person name="Lv J."/>
            <person name="Arendt D."/>
            <person name="Savage R."/>
            <person name="Osoegawa K."/>
            <person name="de Jong P."/>
            <person name="Lindberg D.R."/>
            <person name="Seaver E.C."/>
            <person name="Weisblat D.A."/>
            <person name="Putnam N.H."/>
            <person name="Grigoriev I.V."/>
            <person name="Rokhsar D.S."/>
        </authorList>
    </citation>
    <scope>NUCLEOTIDE SEQUENCE</scope>
    <source>
        <strain evidence="9">I ESC-2004</strain>
    </source>
</reference>
<feature type="transmembrane region" description="Helical" evidence="5">
    <location>
        <begin position="72"/>
        <end position="97"/>
    </location>
</feature>
<accession>R7VG67</accession>
<dbReference type="AlphaFoldDB" id="R7VG67"/>
<evidence type="ECO:0000256" key="2">
    <source>
        <dbReference type="ARBA" id="ARBA00022692"/>
    </source>
</evidence>
<dbReference type="InterPro" id="IPR052114">
    <property type="entry name" value="ER_autophagy_membrane_reg"/>
</dbReference>
<dbReference type="CDD" id="cd22559">
    <property type="entry name" value="Arl6IP1"/>
    <property type="match status" value="1"/>
</dbReference>
<comment type="subcellular location">
    <subcellularLocation>
        <location evidence="1">Membrane</location>
        <topology evidence="1">Multi-pass membrane protein</topology>
    </subcellularLocation>
</comment>
<evidence type="ECO:0000256" key="5">
    <source>
        <dbReference type="SAM" id="Phobius"/>
    </source>
</evidence>
<evidence type="ECO:0000259" key="6">
    <source>
        <dbReference type="Pfam" id="PF24456"/>
    </source>
</evidence>
<keyword evidence="2 5" id="KW-0812">Transmembrane</keyword>
<evidence type="ECO:0000313" key="9">
    <source>
        <dbReference type="Proteomes" id="UP000014760"/>
    </source>
</evidence>
<feature type="transmembrane region" description="Helical" evidence="5">
    <location>
        <begin position="140"/>
        <end position="156"/>
    </location>
</feature>
<feature type="transmembrane region" description="Helical" evidence="5">
    <location>
        <begin position="162"/>
        <end position="178"/>
    </location>
</feature>
<feature type="domain" description="RETREG1-3/ARL6IP-like N-terminal reticulon-homology" evidence="6">
    <location>
        <begin position="30"/>
        <end position="198"/>
    </location>
</feature>
<dbReference type="EMBL" id="KB293867">
    <property type="protein sequence ID" value="ELU15291.1"/>
    <property type="molecule type" value="Genomic_DNA"/>
</dbReference>
<dbReference type="FunCoup" id="R7VG67">
    <property type="interactions" value="974"/>
</dbReference>
<dbReference type="STRING" id="283909.R7VG67"/>